<name>A0AC60P4T9_IXOPE</name>
<gene>
    <name evidence="1" type="ORF">HPB47_008435</name>
</gene>
<sequence length="118" mass="12977">MARVNLLAVAVALIEDESADELDDIIALASIVSARTDRSRVPLYNDKVIDAYFDFELVRLFGLSRVTKEDLAGLYEASEFCANLVGGRPQISSEKMLLIVDSYLGTRVAMYQIATALT</sequence>
<protein>
    <submittedName>
        <fullName evidence="1">Uncharacterized protein</fullName>
    </submittedName>
</protein>
<dbReference type="EMBL" id="JABSTQ010011181">
    <property type="protein sequence ID" value="KAG0414401.1"/>
    <property type="molecule type" value="Genomic_DNA"/>
</dbReference>
<comment type="caution">
    <text evidence="1">The sequence shown here is derived from an EMBL/GenBank/DDBJ whole genome shotgun (WGS) entry which is preliminary data.</text>
</comment>
<proteinExistence type="predicted"/>
<organism evidence="1 2">
    <name type="scientific">Ixodes persulcatus</name>
    <name type="common">Taiga tick</name>
    <dbReference type="NCBI Taxonomy" id="34615"/>
    <lineage>
        <taxon>Eukaryota</taxon>
        <taxon>Metazoa</taxon>
        <taxon>Ecdysozoa</taxon>
        <taxon>Arthropoda</taxon>
        <taxon>Chelicerata</taxon>
        <taxon>Arachnida</taxon>
        <taxon>Acari</taxon>
        <taxon>Parasitiformes</taxon>
        <taxon>Ixodida</taxon>
        <taxon>Ixodoidea</taxon>
        <taxon>Ixodidae</taxon>
        <taxon>Ixodinae</taxon>
        <taxon>Ixodes</taxon>
    </lineage>
</organism>
<reference evidence="1 2" key="1">
    <citation type="journal article" date="2020" name="Cell">
        <title>Large-Scale Comparative Analyses of Tick Genomes Elucidate Their Genetic Diversity and Vector Capacities.</title>
        <authorList>
            <consortium name="Tick Genome and Microbiome Consortium (TIGMIC)"/>
            <person name="Jia N."/>
            <person name="Wang J."/>
            <person name="Shi W."/>
            <person name="Du L."/>
            <person name="Sun Y."/>
            <person name="Zhan W."/>
            <person name="Jiang J.F."/>
            <person name="Wang Q."/>
            <person name="Zhang B."/>
            <person name="Ji P."/>
            <person name="Bell-Sakyi L."/>
            <person name="Cui X.M."/>
            <person name="Yuan T.T."/>
            <person name="Jiang B.G."/>
            <person name="Yang W.F."/>
            <person name="Lam T.T."/>
            <person name="Chang Q.C."/>
            <person name="Ding S.J."/>
            <person name="Wang X.J."/>
            <person name="Zhu J.G."/>
            <person name="Ruan X.D."/>
            <person name="Zhao L."/>
            <person name="Wei J.T."/>
            <person name="Ye R.Z."/>
            <person name="Que T.C."/>
            <person name="Du C.H."/>
            <person name="Zhou Y.H."/>
            <person name="Cheng J.X."/>
            <person name="Dai P.F."/>
            <person name="Guo W.B."/>
            <person name="Han X.H."/>
            <person name="Huang E.J."/>
            <person name="Li L.F."/>
            <person name="Wei W."/>
            <person name="Gao Y.C."/>
            <person name="Liu J.Z."/>
            <person name="Shao H.Z."/>
            <person name="Wang X."/>
            <person name="Wang C.C."/>
            <person name="Yang T.C."/>
            <person name="Huo Q.B."/>
            <person name="Li W."/>
            <person name="Chen H.Y."/>
            <person name="Chen S.E."/>
            <person name="Zhou L.G."/>
            <person name="Ni X.B."/>
            <person name="Tian J.H."/>
            <person name="Sheng Y."/>
            <person name="Liu T."/>
            <person name="Pan Y.S."/>
            <person name="Xia L.Y."/>
            <person name="Li J."/>
            <person name="Zhao F."/>
            <person name="Cao W.C."/>
        </authorList>
    </citation>
    <scope>NUCLEOTIDE SEQUENCE [LARGE SCALE GENOMIC DNA]</scope>
    <source>
        <strain evidence="1">Iper-2018</strain>
    </source>
</reference>
<keyword evidence="2" id="KW-1185">Reference proteome</keyword>
<accession>A0AC60P4T9</accession>
<dbReference type="Proteomes" id="UP000805193">
    <property type="component" value="Unassembled WGS sequence"/>
</dbReference>
<evidence type="ECO:0000313" key="1">
    <source>
        <dbReference type="EMBL" id="KAG0414401.1"/>
    </source>
</evidence>
<evidence type="ECO:0000313" key="2">
    <source>
        <dbReference type="Proteomes" id="UP000805193"/>
    </source>
</evidence>